<dbReference type="EMBL" id="CALNXJ010000014">
    <property type="protein sequence ID" value="CAH3114332.1"/>
    <property type="molecule type" value="Genomic_DNA"/>
</dbReference>
<dbReference type="AlphaFoldDB" id="A0AAU9WGN9"/>
<keyword evidence="2" id="KW-1185">Reference proteome</keyword>
<dbReference type="Proteomes" id="UP001159428">
    <property type="component" value="Unassembled WGS sequence"/>
</dbReference>
<proteinExistence type="predicted"/>
<protein>
    <submittedName>
        <fullName evidence="1">Uncharacterized protein</fullName>
    </submittedName>
</protein>
<reference evidence="1 2" key="1">
    <citation type="submission" date="2022-05" db="EMBL/GenBank/DDBJ databases">
        <authorList>
            <consortium name="Genoscope - CEA"/>
            <person name="William W."/>
        </authorList>
    </citation>
    <scope>NUCLEOTIDE SEQUENCE [LARGE SCALE GENOMIC DNA]</scope>
</reference>
<gene>
    <name evidence="1" type="ORF">PMEA_00005392</name>
</gene>
<sequence>MKRTFILLRWADRLRVPRAADFASLESGGRVKEITFSNNSTMAHIADMLKHNFHQLNTDEEISRLQFYKALGSTNILTRVGTAPDICGDTFKNVYRNRSRVYMRPSIGRIT</sequence>
<evidence type="ECO:0000313" key="1">
    <source>
        <dbReference type="EMBL" id="CAH3114332.1"/>
    </source>
</evidence>
<comment type="caution">
    <text evidence="1">The sequence shown here is derived from an EMBL/GenBank/DDBJ whole genome shotgun (WGS) entry which is preliminary data.</text>
</comment>
<organism evidence="1 2">
    <name type="scientific">Pocillopora meandrina</name>
    <dbReference type="NCBI Taxonomy" id="46732"/>
    <lineage>
        <taxon>Eukaryota</taxon>
        <taxon>Metazoa</taxon>
        <taxon>Cnidaria</taxon>
        <taxon>Anthozoa</taxon>
        <taxon>Hexacorallia</taxon>
        <taxon>Scleractinia</taxon>
        <taxon>Astrocoeniina</taxon>
        <taxon>Pocilloporidae</taxon>
        <taxon>Pocillopora</taxon>
    </lineage>
</organism>
<accession>A0AAU9WGN9</accession>
<evidence type="ECO:0000313" key="2">
    <source>
        <dbReference type="Proteomes" id="UP001159428"/>
    </source>
</evidence>
<name>A0AAU9WGN9_9CNID</name>